<accession>A0A386HS82</accession>
<keyword evidence="3 4" id="KW-0326">Glycosidase</keyword>
<dbReference type="SUPFAM" id="SSF51445">
    <property type="entry name" value="(Trans)glycosidases"/>
    <property type="match status" value="1"/>
</dbReference>
<dbReference type="PROSITE" id="PS51910">
    <property type="entry name" value="GH18_2"/>
    <property type="match status" value="1"/>
</dbReference>
<evidence type="ECO:0000259" key="6">
    <source>
        <dbReference type="PROSITE" id="PS51910"/>
    </source>
</evidence>
<dbReference type="Gene3D" id="3.10.50.10">
    <property type="match status" value="1"/>
</dbReference>
<organism evidence="7 8">
    <name type="scientific">Arachidicoccus soli</name>
    <dbReference type="NCBI Taxonomy" id="2341117"/>
    <lineage>
        <taxon>Bacteria</taxon>
        <taxon>Pseudomonadati</taxon>
        <taxon>Bacteroidota</taxon>
        <taxon>Chitinophagia</taxon>
        <taxon>Chitinophagales</taxon>
        <taxon>Chitinophagaceae</taxon>
        <taxon>Arachidicoccus</taxon>
    </lineage>
</organism>
<evidence type="ECO:0000256" key="3">
    <source>
        <dbReference type="ARBA" id="ARBA00023295"/>
    </source>
</evidence>
<dbReference type="GO" id="GO:0004568">
    <property type="term" value="F:chitinase activity"/>
    <property type="evidence" value="ECO:0007669"/>
    <property type="project" value="TreeGrafter"/>
</dbReference>
<keyword evidence="2" id="KW-0146">Chitin degradation</keyword>
<dbReference type="KEGG" id="ark:D6B99_14200"/>
<dbReference type="GO" id="GO:0008061">
    <property type="term" value="F:chitin binding"/>
    <property type="evidence" value="ECO:0007669"/>
    <property type="project" value="InterPro"/>
</dbReference>
<reference evidence="7 8" key="1">
    <citation type="submission" date="2018-09" db="EMBL/GenBank/DDBJ databases">
        <title>Arachidicoccus sp. nov., a bacterium isolated from soil.</title>
        <authorList>
            <person name="Weon H.-Y."/>
            <person name="Kwon S.-W."/>
            <person name="Lee S.A."/>
        </authorList>
    </citation>
    <scope>NUCLEOTIDE SEQUENCE [LARGE SCALE GENOMIC DNA]</scope>
    <source>
        <strain evidence="7 8">KIS59-12</strain>
    </source>
</reference>
<protein>
    <submittedName>
        <fullName evidence="7">Glycoside hydrolase family 18 protein</fullName>
    </submittedName>
</protein>
<sequence>MDNLIKKYKMKKNTVLFGAVLTGIIFCIIAQSCSKTDGATHIKDSKPPKETKTFSRDSNFITLNNNIVVEGYLSLSKWYAYSYNDINYKNLTHIVYAFLRPTSATDATLTTGDTAYERAAYSLYPDLVHKTFLDYGDQLIARAHANNVKVLIGIAGGNGKSARDLAGVFSNDSLRADFVSNLVNLCAAHGYDGVDLDYEYPTSASDGAGVLNFAQDLRIAFLQSDTLSKKDMLITMACPVGNWSGEYYDYTKLAKCVNWFSPMTYSFSSASAATLNAPLNNNPVLNINTSVATSVDYFKNTRGIDPRQIVIGVPFFGWVYNGYTALNAPATRIDKAYKDLYNTYIQGAPGNGFVSQWDDVSKQTYLVNTTTGIMLTYDNEAALSAKCSYIKTNGLKGAMIWELSRGFIAGATDPNPLLTTLGNGLLKE</sequence>
<evidence type="ECO:0000256" key="2">
    <source>
        <dbReference type="ARBA" id="ARBA00023024"/>
    </source>
</evidence>
<comment type="similarity">
    <text evidence="5">Belongs to the glycosyl hydrolase 18 family.</text>
</comment>
<dbReference type="InterPro" id="IPR050314">
    <property type="entry name" value="Glycosyl_Hydrlase_18"/>
</dbReference>
<dbReference type="GO" id="GO:0005576">
    <property type="term" value="C:extracellular region"/>
    <property type="evidence" value="ECO:0007669"/>
    <property type="project" value="TreeGrafter"/>
</dbReference>
<dbReference type="PANTHER" id="PTHR11177">
    <property type="entry name" value="CHITINASE"/>
    <property type="match status" value="1"/>
</dbReference>
<dbReference type="InterPro" id="IPR001579">
    <property type="entry name" value="Glyco_hydro_18_chit_AS"/>
</dbReference>
<dbReference type="PROSITE" id="PS01095">
    <property type="entry name" value="GH18_1"/>
    <property type="match status" value="1"/>
</dbReference>
<keyword evidence="1 4" id="KW-0378">Hydrolase</keyword>
<gene>
    <name evidence="7" type="ORF">D6B99_14200</name>
</gene>
<dbReference type="GO" id="GO:0005975">
    <property type="term" value="P:carbohydrate metabolic process"/>
    <property type="evidence" value="ECO:0007669"/>
    <property type="project" value="InterPro"/>
</dbReference>
<keyword evidence="2" id="KW-0624">Polysaccharide degradation</keyword>
<dbReference type="InterPro" id="IPR029070">
    <property type="entry name" value="Chitinase_insertion_sf"/>
</dbReference>
<name>A0A386HS82_9BACT</name>
<evidence type="ECO:0000256" key="1">
    <source>
        <dbReference type="ARBA" id="ARBA00022801"/>
    </source>
</evidence>
<proteinExistence type="inferred from homology"/>
<keyword evidence="8" id="KW-1185">Reference proteome</keyword>
<dbReference type="InterPro" id="IPR017853">
    <property type="entry name" value="GH"/>
</dbReference>
<dbReference type="OrthoDB" id="9775889at2"/>
<dbReference type="PANTHER" id="PTHR11177:SF392">
    <property type="entry name" value="HAP41P"/>
    <property type="match status" value="1"/>
</dbReference>
<evidence type="ECO:0000313" key="7">
    <source>
        <dbReference type="EMBL" id="AYD48653.1"/>
    </source>
</evidence>
<dbReference type="InterPro" id="IPR001223">
    <property type="entry name" value="Glyco_hydro18_cat"/>
</dbReference>
<dbReference type="SUPFAM" id="SSF54556">
    <property type="entry name" value="Chitinase insertion domain"/>
    <property type="match status" value="1"/>
</dbReference>
<dbReference type="GO" id="GO:0006032">
    <property type="term" value="P:chitin catabolic process"/>
    <property type="evidence" value="ECO:0007669"/>
    <property type="project" value="UniProtKB-KW"/>
</dbReference>
<feature type="domain" description="GH18" evidence="6">
    <location>
        <begin position="67"/>
        <end position="428"/>
    </location>
</feature>
<evidence type="ECO:0000256" key="5">
    <source>
        <dbReference type="RuleBase" id="RU004453"/>
    </source>
</evidence>
<dbReference type="Pfam" id="PF00704">
    <property type="entry name" value="Glyco_hydro_18"/>
    <property type="match status" value="1"/>
</dbReference>
<dbReference type="SMART" id="SM00636">
    <property type="entry name" value="Glyco_18"/>
    <property type="match status" value="1"/>
</dbReference>
<dbReference type="InterPro" id="IPR011583">
    <property type="entry name" value="Chitinase_II/V-like_cat"/>
</dbReference>
<dbReference type="PROSITE" id="PS51257">
    <property type="entry name" value="PROKAR_LIPOPROTEIN"/>
    <property type="match status" value="1"/>
</dbReference>
<dbReference type="Proteomes" id="UP000266118">
    <property type="component" value="Chromosome"/>
</dbReference>
<evidence type="ECO:0000256" key="4">
    <source>
        <dbReference type="RuleBase" id="RU000489"/>
    </source>
</evidence>
<dbReference type="Gene3D" id="3.20.20.80">
    <property type="entry name" value="Glycosidases"/>
    <property type="match status" value="2"/>
</dbReference>
<dbReference type="AlphaFoldDB" id="A0A386HS82"/>
<keyword evidence="2" id="KW-0119">Carbohydrate metabolism</keyword>
<dbReference type="EMBL" id="CP032489">
    <property type="protein sequence ID" value="AYD48653.1"/>
    <property type="molecule type" value="Genomic_DNA"/>
</dbReference>
<evidence type="ECO:0000313" key="8">
    <source>
        <dbReference type="Proteomes" id="UP000266118"/>
    </source>
</evidence>